<dbReference type="HAMAP" id="MF_00462">
    <property type="entry name" value="RsxD_RnfD"/>
    <property type="match status" value="1"/>
</dbReference>
<dbReference type="RefSeq" id="WP_066858791.1">
    <property type="nucleotide sequence ID" value="NZ_JXMS01000043.1"/>
</dbReference>
<comment type="subcellular location">
    <subcellularLocation>
        <location evidence="10">Cell membrane</location>
        <topology evidence="10">Multi-pass membrane protein</topology>
    </subcellularLocation>
</comment>
<comment type="caution">
    <text evidence="11">The sequence shown here is derived from an EMBL/GenBank/DDBJ whole genome shotgun (WGS) entry which is preliminary data.</text>
</comment>
<dbReference type="OrthoDB" id="9776359at2"/>
<feature type="transmembrane region" description="Helical" evidence="10">
    <location>
        <begin position="32"/>
        <end position="48"/>
    </location>
</feature>
<dbReference type="InterPro" id="IPR011303">
    <property type="entry name" value="RnfD_bac"/>
</dbReference>
<comment type="similarity">
    <text evidence="10">Belongs to the NqrB/RnfD family.</text>
</comment>
<evidence type="ECO:0000256" key="9">
    <source>
        <dbReference type="ARBA" id="ARBA00023136"/>
    </source>
</evidence>
<dbReference type="Proteomes" id="UP000091979">
    <property type="component" value="Unassembled WGS sequence"/>
</dbReference>
<feature type="transmembrane region" description="Helical" evidence="10">
    <location>
        <begin position="118"/>
        <end position="145"/>
    </location>
</feature>
<feature type="transmembrane region" description="Helical" evidence="10">
    <location>
        <begin position="269"/>
        <end position="287"/>
    </location>
</feature>
<keyword evidence="10" id="KW-1003">Cell membrane</keyword>
<evidence type="ECO:0000256" key="4">
    <source>
        <dbReference type="ARBA" id="ARBA00022643"/>
    </source>
</evidence>
<sequence length="319" mass="34244">MAKKSLSTAPFLTVASAPHMHCGTSIKGMMSTILLALLPAVIGAVYWYGMEAIRVMALSIATAVIVEALCSKIMEKEVRVDDYHAVVTGLLFAFILPAGAEWWLVVSGSAVTMVLGKMLWGNFGGAPISAVAVGWAFCIVSWPVYINVDATMLNTTLVNPLTQLRYFGVESVADASMYNLFIGDQLGALGAVQVGALLLGGLILLARRVITWEIPVATIAAVLITGGIYYAIDPEMYANPLFHLFTGSTMLSIFFLLTDFTSTPNTRGGKILFGLMAGFLIILIRTYGQYPDGVLFAVLLANMITPLCDMIKPKPFGAR</sequence>
<dbReference type="Pfam" id="PF03116">
    <property type="entry name" value="NQR2_RnfD_RnfE"/>
    <property type="match status" value="1"/>
</dbReference>
<dbReference type="InterPro" id="IPR004338">
    <property type="entry name" value="NqrB/RnfD"/>
</dbReference>
<evidence type="ECO:0000256" key="10">
    <source>
        <dbReference type="HAMAP-Rule" id="MF_00462"/>
    </source>
</evidence>
<dbReference type="GO" id="GO:0005886">
    <property type="term" value="C:plasma membrane"/>
    <property type="evidence" value="ECO:0007669"/>
    <property type="project" value="UniProtKB-SubCell"/>
</dbReference>
<keyword evidence="3 10" id="KW-0285">Flavoprotein</keyword>
<feature type="transmembrane region" description="Helical" evidence="10">
    <location>
        <begin position="186"/>
        <end position="205"/>
    </location>
</feature>
<keyword evidence="12" id="KW-1185">Reference proteome</keyword>
<evidence type="ECO:0000256" key="3">
    <source>
        <dbReference type="ARBA" id="ARBA00022630"/>
    </source>
</evidence>
<evidence type="ECO:0000256" key="6">
    <source>
        <dbReference type="ARBA" id="ARBA00022967"/>
    </source>
</evidence>
<dbReference type="EMBL" id="JXMS01000043">
    <property type="protein sequence ID" value="OBQ45765.1"/>
    <property type="molecule type" value="Genomic_DNA"/>
</dbReference>
<dbReference type="STRING" id="1560234.SP90_16270"/>
<evidence type="ECO:0000256" key="1">
    <source>
        <dbReference type="ARBA" id="ARBA00022448"/>
    </source>
</evidence>
<feature type="modified residue" description="FMN phosphoryl threonine" evidence="10">
    <location>
        <position position="156"/>
    </location>
</feature>
<comment type="subunit">
    <text evidence="10">The complex is composed of six subunits: RnfA, RnfB, RnfC, RnfD, RnfE and RnfG.</text>
</comment>
<evidence type="ECO:0000256" key="2">
    <source>
        <dbReference type="ARBA" id="ARBA00022553"/>
    </source>
</evidence>
<name>A0A1B7X8Q5_9BACT</name>
<feature type="transmembrane region" description="Helical" evidence="10">
    <location>
        <begin position="212"/>
        <end position="232"/>
    </location>
</feature>
<keyword evidence="8 10" id="KW-1133">Transmembrane helix</keyword>
<comment type="cofactor">
    <cofactor evidence="10">
        <name>FMN</name>
        <dbReference type="ChEBI" id="CHEBI:58210"/>
    </cofactor>
</comment>
<evidence type="ECO:0000256" key="7">
    <source>
        <dbReference type="ARBA" id="ARBA00022982"/>
    </source>
</evidence>
<dbReference type="EC" id="7.-.-.-" evidence="10"/>
<dbReference type="PATRIC" id="fig|1560234.3.peg.2733"/>
<accession>A0A1B7X8Q5</accession>
<protein>
    <recommendedName>
        <fullName evidence="10">Ion-translocating oxidoreductase complex subunit D</fullName>
        <ecNumber evidence="10">7.-.-.-</ecNumber>
    </recommendedName>
    <alternativeName>
        <fullName evidence="10">Rnf electron transport complex subunit D</fullName>
    </alternativeName>
</protein>
<keyword evidence="4 10" id="KW-0288">FMN</keyword>
<keyword evidence="6 10" id="KW-1278">Translocase</keyword>
<feature type="transmembrane region" description="Helical" evidence="10">
    <location>
        <begin position="238"/>
        <end position="257"/>
    </location>
</feature>
<comment type="function">
    <text evidence="10">Part of a membrane-bound complex that couples electron transfer with translocation of ions across the membrane.</text>
</comment>
<evidence type="ECO:0000313" key="11">
    <source>
        <dbReference type="EMBL" id="OBQ45765.1"/>
    </source>
</evidence>
<dbReference type="PANTHER" id="PTHR30578:SF0">
    <property type="entry name" value="ION-TRANSLOCATING OXIDOREDUCTASE COMPLEX SUBUNIT D"/>
    <property type="match status" value="1"/>
</dbReference>
<dbReference type="GO" id="GO:0055085">
    <property type="term" value="P:transmembrane transport"/>
    <property type="evidence" value="ECO:0007669"/>
    <property type="project" value="InterPro"/>
</dbReference>
<dbReference type="NCBIfam" id="TIGR01946">
    <property type="entry name" value="rnfD"/>
    <property type="match status" value="1"/>
</dbReference>
<keyword evidence="9 10" id="KW-0472">Membrane</keyword>
<dbReference type="GO" id="GO:0022900">
    <property type="term" value="P:electron transport chain"/>
    <property type="evidence" value="ECO:0007669"/>
    <property type="project" value="UniProtKB-UniRule"/>
</dbReference>
<evidence type="ECO:0000256" key="8">
    <source>
        <dbReference type="ARBA" id="ARBA00022989"/>
    </source>
</evidence>
<organism evidence="11 12">
    <name type="scientific">Halodesulfovibrio spirochaetisodalis</name>
    <dbReference type="NCBI Taxonomy" id="1560234"/>
    <lineage>
        <taxon>Bacteria</taxon>
        <taxon>Pseudomonadati</taxon>
        <taxon>Thermodesulfobacteriota</taxon>
        <taxon>Desulfovibrionia</taxon>
        <taxon>Desulfovibrionales</taxon>
        <taxon>Desulfovibrionaceae</taxon>
        <taxon>Halodesulfovibrio</taxon>
    </lineage>
</organism>
<evidence type="ECO:0000313" key="12">
    <source>
        <dbReference type="Proteomes" id="UP000091979"/>
    </source>
</evidence>
<proteinExistence type="inferred from homology"/>
<reference evidence="11 12" key="1">
    <citation type="submission" date="2015-01" db="EMBL/GenBank/DDBJ databases">
        <title>Desulfovibrio sp. JC271 draft genome sequence.</title>
        <authorList>
            <person name="Shivani Y."/>
            <person name="Subhash Y."/>
            <person name="Sasikala C."/>
            <person name="Ramana C.V."/>
        </authorList>
    </citation>
    <scope>NUCLEOTIDE SEQUENCE [LARGE SCALE GENOMIC DNA]</scope>
    <source>
        <strain evidence="11 12">JC271</strain>
    </source>
</reference>
<feature type="transmembrane region" description="Helical" evidence="10">
    <location>
        <begin position="86"/>
        <end position="106"/>
    </location>
</feature>
<keyword evidence="1 10" id="KW-0813">Transport</keyword>
<dbReference type="PANTHER" id="PTHR30578">
    <property type="entry name" value="ELECTRON TRANSPORT COMPLEX PROTEIN RNFD"/>
    <property type="match status" value="1"/>
</dbReference>
<dbReference type="AlphaFoldDB" id="A0A1B7X8Q5"/>
<keyword evidence="7 10" id="KW-0249">Electron transport</keyword>
<keyword evidence="2 10" id="KW-0597">Phosphoprotein</keyword>
<gene>
    <name evidence="10" type="primary">rnfD</name>
    <name evidence="11" type="ORF">SP90_16270</name>
</gene>
<keyword evidence="5 10" id="KW-0812">Transmembrane</keyword>
<evidence type="ECO:0000256" key="5">
    <source>
        <dbReference type="ARBA" id="ARBA00022692"/>
    </source>
</evidence>